<feature type="region of interest" description="Disordered" evidence="1">
    <location>
        <begin position="37"/>
        <end position="117"/>
    </location>
</feature>
<dbReference type="KEGG" id="tcx:Tcr_0936"/>
<feature type="compositionally biased region" description="Basic and acidic residues" evidence="1">
    <location>
        <begin position="42"/>
        <end position="78"/>
    </location>
</feature>
<keyword evidence="2" id="KW-0732">Signal</keyword>
<accession>Q31H41</accession>
<feature type="signal peptide" evidence="2">
    <location>
        <begin position="1"/>
        <end position="23"/>
    </location>
</feature>
<organism evidence="3">
    <name type="scientific">Hydrogenovibrio crunogenus (strain DSM 25203 / XCL-2)</name>
    <name type="common">Thiomicrospira crunogena</name>
    <dbReference type="NCBI Taxonomy" id="317025"/>
    <lineage>
        <taxon>Bacteria</taxon>
        <taxon>Pseudomonadati</taxon>
        <taxon>Pseudomonadota</taxon>
        <taxon>Gammaproteobacteria</taxon>
        <taxon>Thiotrichales</taxon>
        <taxon>Piscirickettsiaceae</taxon>
        <taxon>Hydrogenovibrio</taxon>
    </lineage>
</organism>
<dbReference type="STRING" id="317025.Tcr_0936"/>
<feature type="chain" id="PRO_5004220406" evidence="2">
    <location>
        <begin position="24"/>
        <end position="117"/>
    </location>
</feature>
<dbReference type="EMBL" id="CP000109">
    <property type="protein sequence ID" value="ABB41532.1"/>
    <property type="molecule type" value="Genomic_DNA"/>
</dbReference>
<gene>
    <name evidence="3" type="ordered locus">Tcr_0936</name>
</gene>
<evidence type="ECO:0000256" key="2">
    <source>
        <dbReference type="SAM" id="SignalP"/>
    </source>
</evidence>
<dbReference type="HOGENOM" id="CLU_135082_0_0_6"/>
<evidence type="ECO:0000256" key="1">
    <source>
        <dbReference type="SAM" id="MobiDB-lite"/>
    </source>
</evidence>
<dbReference type="AlphaFoldDB" id="Q31H41"/>
<sequence>MKHSLIVAALAGALSLSGGALMAAPDDGSSQIYGSQLMTQQERSEHRAKMRAAKTEAERNQIRQENHERMQQRARERGVQMPDMPPQNRGHMNQGQGMGQGQGQGMGMGSGKKQNQQ</sequence>
<evidence type="ECO:0000313" key="3">
    <source>
        <dbReference type="EMBL" id="ABB41532.1"/>
    </source>
</evidence>
<dbReference type="OrthoDB" id="8140134at2"/>
<dbReference type="eggNOG" id="ENOG5032RUH">
    <property type="taxonomic scope" value="Bacteria"/>
</dbReference>
<name>Q31H41_HYDCU</name>
<proteinExistence type="predicted"/>
<protein>
    <submittedName>
        <fullName evidence="3">Uncharacterized protein</fullName>
    </submittedName>
</protein>
<feature type="compositionally biased region" description="Gly residues" evidence="1">
    <location>
        <begin position="96"/>
        <end position="110"/>
    </location>
</feature>
<reference evidence="3" key="1">
    <citation type="submission" date="2006-07" db="EMBL/GenBank/DDBJ databases">
        <title>Complete sequence of Thiomicrospira crunogena XCL-2.</title>
        <authorList>
            <consortium name="US DOE Joint Genome Institute"/>
            <person name="Copeland A."/>
            <person name="Lucas S."/>
            <person name="Lapidus A."/>
            <person name="Barry K."/>
            <person name="Detter J.C."/>
            <person name="Glavina del Rio T."/>
            <person name="Hammon N."/>
            <person name="Israni S."/>
            <person name="Dalin E."/>
            <person name="Tice H."/>
            <person name="Pitluck S."/>
            <person name="Chain P."/>
            <person name="Malfatti S."/>
            <person name="Shin M."/>
            <person name="Vergez L."/>
            <person name="Schmutz J."/>
            <person name="Larimer F."/>
            <person name="Land M."/>
            <person name="Hauser L."/>
            <person name="Kyrpides N."/>
            <person name="Lykidis A."/>
            <person name="Scott K.M."/>
            <person name="Sievert S."/>
            <person name="Kerfeld C."/>
            <person name="Freyermuth S."/>
            <person name="Dobrinski K."/>
            <person name="Boller A."/>
            <person name="Fitzpatrick K."/>
            <person name="Thoma P."/>
            <person name="Moore J."/>
            <person name="Richardson P."/>
        </authorList>
    </citation>
    <scope>NUCLEOTIDE SEQUENCE</scope>
    <source>
        <strain evidence="3">XCL-2</strain>
    </source>
</reference>